<dbReference type="InterPro" id="IPR029034">
    <property type="entry name" value="Cystine-knot_cytokine"/>
</dbReference>
<evidence type="ECO:0000313" key="7">
    <source>
        <dbReference type="EMBL" id="PIO27376.1"/>
    </source>
</evidence>
<reference evidence="8" key="1">
    <citation type="journal article" date="2017" name="Nat. Commun.">
        <title>The North American bullfrog draft genome provides insight into hormonal regulation of long noncoding RNA.</title>
        <authorList>
            <person name="Hammond S.A."/>
            <person name="Warren R.L."/>
            <person name="Vandervalk B.P."/>
            <person name="Kucuk E."/>
            <person name="Khan H."/>
            <person name="Gibb E.A."/>
            <person name="Pandoh P."/>
            <person name="Kirk H."/>
            <person name="Zhao Y."/>
            <person name="Jones M."/>
            <person name="Mungall A.J."/>
            <person name="Coope R."/>
            <person name="Pleasance S."/>
            <person name="Moore R.A."/>
            <person name="Holt R.A."/>
            <person name="Round J.M."/>
            <person name="Ohora S."/>
            <person name="Walle B.V."/>
            <person name="Veldhoen N."/>
            <person name="Helbing C.C."/>
            <person name="Birol I."/>
        </authorList>
    </citation>
    <scope>NUCLEOTIDE SEQUENCE [LARGE SCALE GENOMIC DNA]</scope>
</reference>
<keyword evidence="6" id="KW-1133">Transmembrane helix</keyword>
<keyword evidence="6" id="KW-0472">Membrane</keyword>
<dbReference type="GO" id="GO:0005125">
    <property type="term" value="F:cytokine activity"/>
    <property type="evidence" value="ECO:0007669"/>
    <property type="project" value="UniProtKB-KW"/>
</dbReference>
<protein>
    <recommendedName>
        <fullName evidence="9">Interleukin-17F</fullName>
    </recommendedName>
</protein>
<evidence type="ECO:0000313" key="8">
    <source>
        <dbReference type="Proteomes" id="UP000228934"/>
    </source>
</evidence>
<evidence type="ECO:0000256" key="3">
    <source>
        <dbReference type="ARBA" id="ARBA00022514"/>
    </source>
</evidence>
<sequence length="190" mass="20984">MPGSQPDVQLRAPTCCTAQNIYLQQRHSHRGQRRTMDTTRATMIQLTLLVLLLGDSLLIPIAAVDLHHLKKGGCPPGTKFPSSVKVNLNINGQNAPAISGDVRTRSISPWEYSYDVNNNRFPSTIAEAKCLHTGCLDAEGKVDINLNSVPIRQEILVLHREMKGCVPTFKLEKKMVAVGCTCVRPMVQEQ</sequence>
<keyword evidence="5" id="KW-0732">Signal</keyword>
<dbReference type="OrthoDB" id="6093351at2759"/>
<name>A0A2G9RHJ3_AQUCT</name>
<organism evidence="7 8">
    <name type="scientific">Aquarana catesbeiana</name>
    <name type="common">American bullfrog</name>
    <name type="synonym">Rana catesbeiana</name>
    <dbReference type="NCBI Taxonomy" id="8400"/>
    <lineage>
        <taxon>Eukaryota</taxon>
        <taxon>Metazoa</taxon>
        <taxon>Chordata</taxon>
        <taxon>Craniata</taxon>
        <taxon>Vertebrata</taxon>
        <taxon>Euteleostomi</taxon>
        <taxon>Amphibia</taxon>
        <taxon>Batrachia</taxon>
        <taxon>Anura</taxon>
        <taxon>Neobatrachia</taxon>
        <taxon>Ranoidea</taxon>
        <taxon>Ranidae</taxon>
        <taxon>Aquarana</taxon>
    </lineage>
</organism>
<comment type="similarity">
    <text evidence="2">Belongs to the IL-17 family.</text>
</comment>
<comment type="subcellular location">
    <subcellularLocation>
        <location evidence="1">Secreted</location>
    </subcellularLocation>
</comment>
<dbReference type="InterPro" id="IPR010345">
    <property type="entry name" value="IL-17_fam"/>
</dbReference>
<feature type="transmembrane region" description="Helical" evidence="6">
    <location>
        <begin position="43"/>
        <end position="64"/>
    </location>
</feature>
<dbReference type="AlphaFoldDB" id="A0A2G9RHJ3"/>
<dbReference type="PRINTS" id="PR01932">
    <property type="entry name" value="INTRLEUKIN17"/>
</dbReference>
<evidence type="ECO:0000256" key="5">
    <source>
        <dbReference type="ARBA" id="ARBA00022729"/>
    </source>
</evidence>
<evidence type="ECO:0000256" key="6">
    <source>
        <dbReference type="SAM" id="Phobius"/>
    </source>
</evidence>
<keyword evidence="6" id="KW-0812">Transmembrane</keyword>
<dbReference type="GO" id="GO:0005615">
    <property type="term" value="C:extracellular space"/>
    <property type="evidence" value="ECO:0007669"/>
    <property type="project" value="UniProtKB-KW"/>
</dbReference>
<keyword evidence="8" id="KW-1185">Reference proteome</keyword>
<dbReference type="EMBL" id="KV942146">
    <property type="protein sequence ID" value="PIO27376.1"/>
    <property type="molecule type" value="Genomic_DNA"/>
</dbReference>
<dbReference type="GO" id="GO:0006954">
    <property type="term" value="P:inflammatory response"/>
    <property type="evidence" value="ECO:0007669"/>
    <property type="project" value="InterPro"/>
</dbReference>
<dbReference type="Proteomes" id="UP000228934">
    <property type="component" value="Unassembled WGS sequence"/>
</dbReference>
<dbReference type="InterPro" id="IPR020440">
    <property type="entry name" value="IL-17_chr"/>
</dbReference>
<accession>A0A2G9RHJ3</accession>
<evidence type="ECO:0008006" key="9">
    <source>
        <dbReference type="Google" id="ProtNLM"/>
    </source>
</evidence>
<proteinExistence type="inferred from homology"/>
<evidence type="ECO:0000256" key="4">
    <source>
        <dbReference type="ARBA" id="ARBA00022525"/>
    </source>
</evidence>
<evidence type="ECO:0000256" key="2">
    <source>
        <dbReference type="ARBA" id="ARBA00007236"/>
    </source>
</evidence>
<gene>
    <name evidence="7" type="ORF">AB205_0172300</name>
</gene>
<dbReference type="Gene3D" id="2.10.90.10">
    <property type="entry name" value="Cystine-knot cytokines"/>
    <property type="match status" value="1"/>
</dbReference>
<keyword evidence="4" id="KW-0964">Secreted</keyword>
<evidence type="ECO:0000256" key="1">
    <source>
        <dbReference type="ARBA" id="ARBA00004613"/>
    </source>
</evidence>
<keyword evidence="3" id="KW-0202">Cytokine</keyword>
<dbReference type="SUPFAM" id="SSF57501">
    <property type="entry name" value="Cystine-knot cytokines"/>
    <property type="match status" value="1"/>
</dbReference>
<dbReference type="Pfam" id="PF06083">
    <property type="entry name" value="IL17"/>
    <property type="match status" value="1"/>
</dbReference>